<dbReference type="AlphaFoldDB" id="A0A9D9D8I4"/>
<evidence type="ECO:0000313" key="8">
    <source>
        <dbReference type="Proteomes" id="UP000823629"/>
    </source>
</evidence>
<feature type="domain" description="RNA-binding S4" evidence="6">
    <location>
        <begin position="1"/>
        <end position="65"/>
    </location>
</feature>
<dbReference type="GO" id="GO:0019843">
    <property type="term" value="F:rRNA binding"/>
    <property type="evidence" value="ECO:0007669"/>
    <property type="project" value="UniProtKB-KW"/>
</dbReference>
<dbReference type="SUPFAM" id="SSF55174">
    <property type="entry name" value="Alpha-L RNA-binding motif"/>
    <property type="match status" value="1"/>
</dbReference>
<evidence type="ECO:0000256" key="1">
    <source>
        <dbReference type="ARBA" id="ARBA00022555"/>
    </source>
</evidence>
<dbReference type="Proteomes" id="UP000823629">
    <property type="component" value="Unassembled WGS sequence"/>
</dbReference>
<evidence type="ECO:0000256" key="2">
    <source>
        <dbReference type="ARBA" id="ARBA00022730"/>
    </source>
</evidence>
<gene>
    <name evidence="7" type="ORF">IAC78_00670</name>
</gene>
<dbReference type="SMART" id="SM00363">
    <property type="entry name" value="S4"/>
    <property type="match status" value="1"/>
</dbReference>
<protein>
    <submittedName>
        <fullName evidence="7">RNA-binding S4 domain-containing protein</fullName>
    </submittedName>
</protein>
<reference evidence="7" key="2">
    <citation type="journal article" date="2021" name="PeerJ">
        <title>Extensive microbial diversity within the chicken gut microbiome revealed by metagenomics and culture.</title>
        <authorList>
            <person name="Gilroy R."/>
            <person name="Ravi A."/>
            <person name="Getino M."/>
            <person name="Pursley I."/>
            <person name="Horton D.L."/>
            <person name="Alikhan N.F."/>
            <person name="Baker D."/>
            <person name="Gharbi K."/>
            <person name="Hall N."/>
            <person name="Watson M."/>
            <person name="Adriaenssens E.M."/>
            <person name="Foster-Nyarko E."/>
            <person name="Jarju S."/>
            <person name="Secka A."/>
            <person name="Antonio M."/>
            <person name="Oren A."/>
            <person name="Chaudhuri R.R."/>
            <person name="La Ragione R."/>
            <person name="Hildebrand F."/>
            <person name="Pallen M.J."/>
        </authorList>
    </citation>
    <scope>NUCLEOTIDE SEQUENCE</scope>
    <source>
        <strain evidence="7">1748</strain>
    </source>
</reference>
<dbReference type="Pfam" id="PF01479">
    <property type="entry name" value="S4"/>
    <property type="match status" value="1"/>
</dbReference>
<keyword evidence="4" id="KW-0648">Protein biosynthesis</keyword>
<keyword evidence="3 5" id="KW-0694">RNA-binding</keyword>
<reference evidence="7" key="1">
    <citation type="submission" date="2020-10" db="EMBL/GenBank/DDBJ databases">
        <authorList>
            <person name="Gilroy R."/>
        </authorList>
    </citation>
    <scope>NUCLEOTIDE SEQUENCE</scope>
    <source>
        <strain evidence="7">1748</strain>
    </source>
</reference>
<organism evidence="7 8">
    <name type="scientific">Candidatus Scatoplasma merdavium</name>
    <dbReference type="NCBI Taxonomy" id="2840932"/>
    <lineage>
        <taxon>Bacteria</taxon>
        <taxon>Bacillati</taxon>
        <taxon>Bacillota</taxon>
        <taxon>Bacilli</taxon>
        <taxon>Bacillales</taxon>
        <taxon>Candidatus Scatoplasma</taxon>
    </lineage>
</organism>
<name>A0A9D9D8I4_9BACL</name>
<keyword evidence="2" id="KW-0699">rRNA-binding</keyword>
<evidence type="ECO:0000256" key="3">
    <source>
        <dbReference type="ARBA" id="ARBA00022884"/>
    </source>
</evidence>
<dbReference type="InterPro" id="IPR002942">
    <property type="entry name" value="S4_RNA-bd"/>
</dbReference>
<evidence type="ECO:0000313" key="7">
    <source>
        <dbReference type="EMBL" id="MBO8413984.1"/>
    </source>
</evidence>
<dbReference type="GO" id="GO:0000049">
    <property type="term" value="F:tRNA binding"/>
    <property type="evidence" value="ECO:0007669"/>
    <property type="project" value="UniProtKB-KW"/>
</dbReference>
<evidence type="ECO:0000259" key="6">
    <source>
        <dbReference type="SMART" id="SM00363"/>
    </source>
</evidence>
<dbReference type="PIRSF" id="PIRSF038881">
    <property type="entry name" value="RNAbp_HP1423"/>
    <property type="match status" value="1"/>
</dbReference>
<evidence type="ECO:0000256" key="5">
    <source>
        <dbReference type="PROSITE-ProRule" id="PRU00182"/>
    </source>
</evidence>
<evidence type="ECO:0000256" key="4">
    <source>
        <dbReference type="ARBA" id="ARBA00022917"/>
    </source>
</evidence>
<sequence length="81" mass="9230">MRCDKYLKVSRLIKRREVAKQMLDAKKITVNGKIAKPATEVKVDDILEITTPSGQVFKVKILQVLEHASVDNAKEMYTNIE</sequence>
<dbReference type="PROSITE" id="PS50889">
    <property type="entry name" value="S4"/>
    <property type="match status" value="1"/>
</dbReference>
<dbReference type="CDD" id="cd00165">
    <property type="entry name" value="S4"/>
    <property type="match status" value="1"/>
</dbReference>
<dbReference type="InterPro" id="IPR036986">
    <property type="entry name" value="S4_RNA-bd_sf"/>
</dbReference>
<comment type="caution">
    <text evidence="7">The sequence shown here is derived from an EMBL/GenBank/DDBJ whole genome shotgun (WGS) entry which is preliminary data.</text>
</comment>
<keyword evidence="1" id="KW-0820">tRNA-binding</keyword>
<dbReference type="Gene3D" id="3.10.290.10">
    <property type="entry name" value="RNA-binding S4 domain"/>
    <property type="match status" value="1"/>
</dbReference>
<dbReference type="InterPro" id="IPR025490">
    <property type="entry name" value="RqcP"/>
</dbReference>
<accession>A0A9D9D8I4</accession>
<dbReference type="EMBL" id="JADING010000015">
    <property type="protein sequence ID" value="MBO8413984.1"/>
    <property type="molecule type" value="Genomic_DNA"/>
</dbReference>
<proteinExistence type="predicted"/>
<dbReference type="GO" id="GO:0006412">
    <property type="term" value="P:translation"/>
    <property type="evidence" value="ECO:0007669"/>
    <property type="project" value="UniProtKB-KW"/>
</dbReference>